<gene>
    <name evidence="3" type="ORF">PCOR1329_LOCUS77464</name>
</gene>
<sequence length="214" mass="23722">MARAGLAGGHISQIPSLTINGHVMDLTDPGPMTKFNDDSFKTRQSTRRRASHRSQCAGGRECVTSASLAMDPTGNVIARSPAKSHAAAFAARGQHLGSRAHRKRDREEEFARNEAGKVQGKGKRPRPEGLERAGTGSRPLRRRSFFSAYAVHVMVRDGPLYVFLLHAWFFALHFIQGPPCEHVDTRLQRVMLEYALLGNTLSVFCLIFANWRAV</sequence>
<feature type="compositionally biased region" description="Basic and acidic residues" evidence="1">
    <location>
        <begin position="105"/>
        <end position="115"/>
    </location>
</feature>
<protein>
    <recommendedName>
        <fullName evidence="5">Very-long-chain 3-oxoacyl-CoA synthase</fullName>
    </recommendedName>
</protein>
<evidence type="ECO:0000313" key="4">
    <source>
        <dbReference type="Proteomes" id="UP001189429"/>
    </source>
</evidence>
<dbReference type="Proteomes" id="UP001189429">
    <property type="component" value="Unassembled WGS sequence"/>
</dbReference>
<feature type="non-terminal residue" evidence="3">
    <location>
        <position position="214"/>
    </location>
</feature>
<comment type="caution">
    <text evidence="3">The sequence shown here is derived from an EMBL/GenBank/DDBJ whole genome shotgun (WGS) entry which is preliminary data.</text>
</comment>
<organism evidence="3 4">
    <name type="scientific">Prorocentrum cordatum</name>
    <dbReference type="NCBI Taxonomy" id="2364126"/>
    <lineage>
        <taxon>Eukaryota</taxon>
        <taxon>Sar</taxon>
        <taxon>Alveolata</taxon>
        <taxon>Dinophyceae</taxon>
        <taxon>Prorocentrales</taxon>
        <taxon>Prorocentraceae</taxon>
        <taxon>Prorocentrum</taxon>
    </lineage>
</organism>
<dbReference type="EMBL" id="CAUYUJ010020721">
    <property type="protein sequence ID" value="CAK0900068.1"/>
    <property type="molecule type" value="Genomic_DNA"/>
</dbReference>
<accession>A0ABN9XJU8</accession>
<keyword evidence="2" id="KW-0472">Membrane</keyword>
<proteinExistence type="predicted"/>
<keyword evidence="4" id="KW-1185">Reference proteome</keyword>
<feature type="region of interest" description="Disordered" evidence="1">
    <location>
        <begin position="92"/>
        <end position="136"/>
    </location>
</feature>
<reference evidence="3" key="1">
    <citation type="submission" date="2023-10" db="EMBL/GenBank/DDBJ databases">
        <authorList>
            <person name="Chen Y."/>
            <person name="Shah S."/>
            <person name="Dougan E. K."/>
            <person name="Thang M."/>
            <person name="Chan C."/>
        </authorList>
    </citation>
    <scope>NUCLEOTIDE SEQUENCE [LARGE SCALE GENOMIC DNA]</scope>
</reference>
<feature type="transmembrane region" description="Helical" evidence="2">
    <location>
        <begin position="146"/>
        <end position="171"/>
    </location>
</feature>
<evidence type="ECO:0000313" key="3">
    <source>
        <dbReference type="EMBL" id="CAK0900068.1"/>
    </source>
</evidence>
<evidence type="ECO:0008006" key="5">
    <source>
        <dbReference type="Google" id="ProtNLM"/>
    </source>
</evidence>
<evidence type="ECO:0000256" key="2">
    <source>
        <dbReference type="SAM" id="Phobius"/>
    </source>
</evidence>
<feature type="region of interest" description="Disordered" evidence="1">
    <location>
        <begin position="22"/>
        <end position="59"/>
    </location>
</feature>
<evidence type="ECO:0000256" key="1">
    <source>
        <dbReference type="SAM" id="MobiDB-lite"/>
    </source>
</evidence>
<name>A0ABN9XJU8_9DINO</name>
<keyword evidence="2" id="KW-1133">Transmembrane helix</keyword>
<feature type="transmembrane region" description="Helical" evidence="2">
    <location>
        <begin position="191"/>
        <end position="211"/>
    </location>
</feature>
<keyword evidence="2" id="KW-0812">Transmembrane</keyword>